<protein>
    <recommendedName>
        <fullName evidence="4">Kinesin-like protein</fullName>
    </recommendedName>
</protein>
<evidence type="ECO:0000259" key="6">
    <source>
        <dbReference type="PROSITE" id="PS50067"/>
    </source>
</evidence>
<dbReference type="PRINTS" id="PR00380">
    <property type="entry name" value="KINESINHEAVY"/>
</dbReference>
<evidence type="ECO:0000313" key="8">
    <source>
        <dbReference type="Proteomes" id="UP001209570"/>
    </source>
</evidence>
<dbReference type="SUPFAM" id="SSF52540">
    <property type="entry name" value="P-loop containing nucleoside triphosphate hydrolases"/>
    <property type="match status" value="1"/>
</dbReference>
<feature type="domain" description="Kinesin motor" evidence="6">
    <location>
        <begin position="114"/>
        <end position="466"/>
    </location>
</feature>
<proteinExistence type="inferred from homology"/>
<feature type="compositionally biased region" description="Polar residues" evidence="5">
    <location>
        <begin position="657"/>
        <end position="670"/>
    </location>
</feature>
<sequence>MISSSSSSPTSSSSSSSSSPPPRVHTIRRSDPHAEALDRSREGLAQLRSSLRALKRDVALSFRCCCRDFGVLGRELVAALDHVQQRERLTAAALQHERATRQRAQLKALELRGAFRVVGRVRPPDADAVAAVQVPTPQDVTVQTAGETTKSFSLDRVYSCDATTQQLYARDVQPLAAAAADGHHACVVAYGQTGAGKTHTLQGREQDRGLAWRAADTVFEALAEQQHLCDASVRVQMVEIYNEEVYDLLGSDSAATSPPKPADGSQQWSTNGVVTPFQPTTSHPAFVSRRPLAEIRHGEHGVHLRNAAAGAVHSPDDVVAAMARGDSNRAVLGASADEHCSRSHSVLLMDVSRRSRIDGHVEEGRLVLVDLAGSERLIKNEACGGSRLREAQHINKSISALEDVVNALVAKDKHVPFRNSKLTHLLLDSLAAAHSQLLIVVHVNPAAQHVTETVSSLKFAARISRHQLHASTRRSERLEINRLQSTVSSQSAQLQALQDKLNAELELRKKYEKRLEEYRQEEQRRRTAQRESDDKSRAAPLTPQRGTQSQLQPASTSKLPRGGATPERVALPSSARRLSLFGTRKAVHDELPGRVRLQDSAGQENISENIIRSRGNAGEDSTARAGKGLGFALGTPLRRPRRLSLMGGERRYMFSPTKGSTHTTKRQTGTPAEVRSLLRLGDSTDVLKRLAATTPADWSFGCATADERVSHGVAKFEHHSEKSFQ</sequence>
<feature type="compositionally biased region" description="Polar residues" evidence="5">
    <location>
        <begin position="544"/>
        <end position="558"/>
    </location>
</feature>
<dbReference type="GO" id="GO:0007018">
    <property type="term" value="P:microtubule-based movement"/>
    <property type="evidence" value="ECO:0007669"/>
    <property type="project" value="InterPro"/>
</dbReference>
<dbReference type="PANTHER" id="PTHR47972">
    <property type="entry name" value="KINESIN-LIKE PROTEIN KLP-3"/>
    <property type="match status" value="1"/>
</dbReference>
<dbReference type="GO" id="GO:0008017">
    <property type="term" value="F:microtubule binding"/>
    <property type="evidence" value="ECO:0007669"/>
    <property type="project" value="InterPro"/>
</dbReference>
<feature type="region of interest" description="Disordered" evidence="5">
    <location>
        <begin position="517"/>
        <end position="576"/>
    </location>
</feature>
<evidence type="ECO:0000256" key="3">
    <source>
        <dbReference type="PROSITE-ProRule" id="PRU00283"/>
    </source>
</evidence>
<comment type="caution">
    <text evidence="7">The sequence shown here is derived from an EMBL/GenBank/DDBJ whole genome shotgun (WGS) entry which is preliminary data.</text>
</comment>
<feature type="compositionally biased region" description="Basic and acidic residues" evidence="5">
    <location>
        <begin position="517"/>
        <end position="537"/>
    </location>
</feature>
<dbReference type="Proteomes" id="UP001209570">
    <property type="component" value="Unassembled WGS sequence"/>
</dbReference>
<dbReference type="EMBL" id="JAKCXM010000403">
    <property type="protein sequence ID" value="KAJ0394535.1"/>
    <property type="molecule type" value="Genomic_DNA"/>
</dbReference>
<evidence type="ECO:0000256" key="4">
    <source>
        <dbReference type="RuleBase" id="RU000394"/>
    </source>
</evidence>
<dbReference type="InterPro" id="IPR036961">
    <property type="entry name" value="Kinesin_motor_dom_sf"/>
</dbReference>
<feature type="binding site" evidence="3">
    <location>
        <begin position="191"/>
        <end position="198"/>
    </location>
    <ligand>
        <name>ATP</name>
        <dbReference type="ChEBI" id="CHEBI:30616"/>
    </ligand>
</feature>
<keyword evidence="3 4" id="KW-0505">Motor protein</keyword>
<keyword evidence="4" id="KW-0493">Microtubule</keyword>
<dbReference type="SMART" id="SM00129">
    <property type="entry name" value="KISc"/>
    <property type="match status" value="1"/>
</dbReference>
<feature type="region of interest" description="Disordered" evidence="5">
    <location>
        <begin position="652"/>
        <end position="671"/>
    </location>
</feature>
<dbReference type="Gene3D" id="3.40.850.10">
    <property type="entry name" value="Kinesin motor domain"/>
    <property type="match status" value="1"/>
</dbReference>
<dbReference type="GO" id="GO:0003777">
    <property type="term" value="F:microtubule motor activity"/>
    <property type="evidence" value="ECO:0007669"/>
    <property type="project" value="InterPro"/>
</dbReference>
<comment type="similarity">
    <text evidence="3 4">Belongs to the TRAFAC class myosin-kinesin ATPase superfamily. Kinesin family.</text>
</comment>
<dbReference type="InterPro" id="IPR027640">
    <property type="entry name" value="Kinesin-like_fam"/>
</dbReference>
<dbReference type="PANTHER" id="PTHR47972:SF28">
    <property type="entry name" value="KINESIN-LIKE PROTEIN KLP-3"/>
    <property type="match status" value="1"/>
</dbReference>
<dbReference type="InterPro" id="IPR001752">
    <property type="entry name" value="Kinesin_motor_dom"/>
</dbReference>
<dbReference type="GO" id="GO:0005874">
    <property type="term" value="C:microtubule"/>
    <property type="evidence" value="ECO:0007669"/>
    <property type="project" value="UniProtKB-KW"/>
</dbReference>
<gene>
    <name evidence="7" type="ORF">P43SY_001018</name>
</gene>
<keyword evidence="1 3" id="KW-0547">Nucleotide-binding</keyword>
<dbReference type="PROSITE" id="PS00411">
    <property type="entry name" value="KINESIN_MOTOR_1"/>
    <property type="match status" value="1"/>
</dbReference>
<dbReference type="GO" id="GO:0005524">
    <property type="term" value="F:ATP binding"/>
    <property type="evidence" value="ECO:0007669"/>
    <property type="project" value="UniProtKB-UniRule"/>
</dbReference>
<evidence type="ECO:0000256" key="5">
    <source>
        <dbReference type="SAM" id="MobiDB-lite"/>
    </source>
</evidence>
<organism evidence="7 8">
    <name type="scientific">Pythium insidiosum</name>
    <name type="common">Pythiosis disease agent</name>
    <dbReference type="NCBI Taxonomy" id="114742"/>
    <lineage>
        <taxon>Eukaryota</taxon>
        <taxon>Sar</taxon>
        <taxon>Stramenopiles</taxon>
        <taxon>Oomycota</taxon>
        <taxon>Peronosporomycetes</taxon>
        <taxon>Pythiales</taxon>
        <taxon>Pythiaceae</taxon>
        <taxon>Pythium</taxon>
    </lineage>
</organism>
<keyword evidence="2 3" id="KW-0067">ATP-binding</keyword>
<feature type="compositionally biased region" description="Low complexity" evidence="5">
    <location>
        <begin position="1"/>
        <end position="18"/>
    </location>
</feature>
<dbReference type="InterPro" id="IPR019821">
    <property type="entry name" value="Kinesin_motor_CS"/>
</dbReference>
<dbReference type="PROSITE" id="PS50067">
    <property type="entry name" value="KINESIN_MOTOR_2"/>
    <property type="match status" value="1"/>
</dbReference>
<reference evidence="7" key="1">
    <citation type="submission" date="2021-12" db="EMBL/GenBank/DDBJ databases">
        <title>Prjna785345.</title>
        <authorList>
            <person name="Rujirawat T."/>
            <person name="Krajaejun T."/>
        </authorList>
    </citation>
    <scope>NUCLEOTIDE SEQUENCE</scope>
    <source>
        <strain evidence="7">Pi057C3</strain>
    </source>
</reference>
<keyword evidence="8" id="KW-1185">Reference proteome</keyword>
<accession>A0AAD5LDR2</accession>
<dbReference type="Pfam" id="PF00225">
    <property type="entry name" value="Kinesin"/>
    <property type="match status" value="1"/>
</dbReference>
<dbReference type="InterPro" id="IPR027417">
    <property type="entry name" value="P-loop_NTPase"/>
</dbReference>
<dbReference type="AlphaFoldDB" id="A0AAD5LDR2"/>
<feature type="region of interest" description="Disordered" evidence="5">
    <location>
        <begin position="1"/>
        <end position="38"/>
    </location>
</feature>
<evidence type="ECO:0000313" key="7">
    <source>
        <dbReference type="EMBL" id="KAJ0394535.1"/>
    </source>
</evidence>
<evidence type="ECO:0000256" key="2">
    <source>
        <dbReference type="ARBA" id="ARBA00022840"/>
    </source>
</evidence>
<feature type="compositionally biased region" description="Basic and acidic residues" evidence="5">
    <location>
        <begin position="28"/>
        <end position="38"/>
    </location>
</feature>
<evidence type="ECO:0000256" key="1">
    <source>
        <dbReference type="ARBA" id="ARBA00022741"/>
    </source>
</evidence>
<name>A0AAD5LDR2_PYTIN</name>